<organism evidence="2 3">
    <name type="scientific">Methylorubrum rhodinum</name>
    <dbReference type="NCBI Taxonomy" id="29428"/>
    <lineage>
        <taxon>Bacteria</taxon>
        <taxon>Pseudomonadati</taxon>
        <taxon>Pseudomonadota</taxon>
        <taxon>Alphaproteobacteria</taxon>
        <taxon>Hyphomicrobiales</taxon>
        <taxon>Methylobacteriaceae</taxon>
        <taxon>Methylorubrum</taxon>
    </lineage>
</organism>
<sequence length="131" mass="14273">MVSAQLDPDGRNLSAYGARPNGLLVFTADLRFIEVLTDGDVPRFASNVRGQGTAEENRAAMAGGIGFFGTYTVDATAAFSGNRVESSTFPNWVGAVRTTRELTLVVDGDQMRESFRRPDGTQIAILWERVR</sequence>
<protein>
    <recommendedName>
        <fullName evidence="1">Lipocalin-like domain-containing protein</fullName>
    </recommendedName>
</protein>
<comment type="caution">
    <text evidence="2">The sequence shown here is derived from an EMBL/GenBank/DDBJ whole genome shotgun (WGS) entry which is preliminary data.</text>
</comment>
<accession>A0A840ZT97</accession>
<evidence type="ECO:0000313" key="3">
    <source>
        <dbReference type="Proteomes" id="UP000583454"/>
    </source>
</evidence>
<dbReference type="InterPro" id="IPR024311">
    <property type="entry name" value="Lipocalin-like"/>
</dbReference>
<dbReference type="Proteomes" id="UP000583454">
    <property type="component" value="Unassembled WGS sequence"/>
</dbReference>
<gene>
    <name evidence="2" type="ORF">HNR00_005083</name>
</gene>
<dbReference type="EMBL" id="JACHOP010000044">
    <property type="protein sequence ID" value="MBB5760334.1"/>
    <property type="molecule type" value="Genomic_DNA"/>
</dbReference>
<evidence type="ECO:0000313" key="2">
    <source>
        <dbReference type="EMBL" id="MBB5760334.1"/>
    </source>
</evidence>
<evidence type="ECO:0000259" key="1">
    <source>
        <dbReference type="Pfam" id="PF13924"/>
    </source>
</evidence>
<dbReference type="AlphaFoldDB" id="A0A840ZT97"/>
<dbReference type="Pfam" id="PF13924">
    <property type="entry name" value="Lipocalin_5"/>
    <property type="match status" value="1"/>
</dbReference>
<feature type="domain" description="Lipocalin-like" evidence="1">
    <location>
        <begin position="7"/>
        <end position="112"/>
    </location>
</feature>
<proteinExistence type="predicted"/>
<name>A0A840ZT97_9HYPH</name>
<keyword evidence="3" id="KW-1185">Reference proteome</keyword>
<reference evidence="2 3" key="1">
    <citation type="submission" date="2020-08" db="EMBL/GenBank/DDBJ databases">
        <title>Genomic Encyclopedia of Type Strains, Phase IV (KMG-IV): sequencing the most valuable type-strain genomes for metagenomic binning, comparative biology and taxonomic classification.</title>
        <authorList>
            <person name="Goeker M."/>
        </authorList>
    </citation>
    <scope>NUCLEOTIDE SEQUENCE [LARGE SCALE GENOMIC DNA]</scope>
    <source>
        <strain evidence="2 3">DSM 2163</strain>
    </source>
</reference>